<organism evidence="3 4">
    <name type="scientific">Pelomonas margarita</name>
    <dbReference type="NCBI Taxonomy" id="3299031"/>
    <lineage>
        <taxon>Bacteria</taxon>
        <taxon>Pseudomonadati</taxon>
        <taxon>Pseudomonadota</taxon>
        <taxon>Betaproteobacteria</taxon>
        <taxon>Burkholderiales</taxon>
        <taxon>Sphaerotilaceae</taxon>
        <taxon>Roseateles</taxon>
    </lineage>
</organism>
<dbReference type="InterPro" id="IPR029058">
    <property type="entry name" value="AB_hydrolase_fold"/>
</dbReference>
<evidence type="ECO:0000256" key="1">
    <source>
        <dbReference type="SAM" id="SignalP"/>
    </source>
</evidence>
<keyword evidence="1" id="KW-0732">Signal</keyword>
<gene>
    <name evidence="3" type="ORF">ACG0Z3_12630</name>
</gene>
<proteinExistence type="predicted"/>
<keyword evidence="3" id="KW-0378">Hydrolase</keyword>
<dbReference type="SUPFAM" id="SSF53474">
    <property type="entry name" value="alpha/beta-Hydrolases"/>
    <property type="match status" value="1"/>
</dbReference>
<dbReference type="Gene3D" id="3.40.50.1820">
    <property type="entry name" value="alpha/beta hydrolase"/>
    <property type="match status" value="1"/>
</dbReference>
<dbReference type="Proteomes" id="UP001606301">
    <property type="component" value="Unassembled WGS sequence"/>
</dbReference>
<dbReference type="InterPro" id="IPR050266">
    <property type="entry name" value="AB_hydrolase_sf"/>
</dbReference>
<evidence type="ECO:0000313" key="3">
    <source>
        <dbReference type="EMBL" id="MFG6441523.1"/>
    </source>
</evidence>
<feature type="domain" description="AB hydrolase-1" evidence="2">
    <location>
        <begin position="69"/>
        <end position="310"/>
    </location>
</feature>
<dbReference type="Pfam" id="PF00561">
    <property type="entry name" value="Abhydrolase_1"/>
    <property type="match status" value="1"/>
</dbReference>
<sequence length="337" mass="36066">MSMRLPRLSLAAALLCIAAALPARAQTPEPPSTRVLTRESVLARFADADSRFIEVDGVKLHYKDQGSGPALLLVHGTMGDLGDWDGWTALLSRRYRVIRFDIPGFGLSGPIASGNYSTDRIGSLIDGFMDQLGAERFAIAGISYGGLITFRYAATRTDRITALILANSAGIETGRPAAPATPSSAASAAAATANIFFSEVITAADVEGNLRHMLADHSLVRPQLVQRKLAFINTVGRGEESRVSRRQYERGDPLRVLAHVKAPALVLWGGANKALSTQTSEAFANAMKNACFVERKVFPEAGHMLIIDKAQQTVGDAQSFLDRVTAGAACRTAADKR</sequence>
<dbReference type="GO" id="GO:0016787">
    <property type="term" value="F:hydrolase activity"/>
    <property type="evidence" value="ECO:0007669"/>
    <property type="project" value="UniProtKB-KW"/>
</dbReference>
<dbReference type="PANTHER" id="PTHR43798">
    <property type="entry name" value="MONOACYLGLYCEROL LIPASE"/>
    <property type="match status" value="1"/>
</dbReference>
<keyword evidence="4" id="KW-1185">Reference proteome</keyword>
<dbReference type="PRINTS" id="PR00111">
    <property type="entry name" value="ABHYDROLASE"/>
</dbReference>
<dbReference type="EMBL" id="JBIGHW010000006">
    <property type="protein sequence ID" value="MFG6441523.1"/>
    <property type="molecule type" value="Genomic_DNA"/>
</dbReference>
<dbReference type="RefSeq" id="WP_394397854.1">
    <property type="nucleotide sequence ID" value="NZ_JBIGHW010000006.1"/>
</dbReference>
<evidence type="ECO:0000313" key="4">
    <source>
        <dbReference type="Proteomes" id="UP001606301"/>
    </source>
</evidence>
<feature type="chain" id="PRO_5045105316" evidence="1">
    <location>
        <begin position="26"/>
        <end position="337"/>
    </location>
</feature>
<accession>A0ABW7FJN3</accession>
<protein>
    <submittedName>
        <fullName evidence="3">Alpha/beta fold hydrolase</fullName>
    </submittedName>
</protein>
<comment type="caution">
    <text evidence="3">The sequence shown here is derived from an EMBL/GenBank/DDBJ whole genome shotgun (WGS) entry which is preliminary data.</text>
</comment>
<feature type="signal peptide" evidence="1">
    <location>
        <begin position="1"/>
        <end position="25"/>
    </location>
</feature>
<evidence type="ECO:0000259" key="2">
    <source>
        <dbReference type="Pfam" id="PF00561"/>
    </source>
</evidence>
<name>A0ABW7FJN3_9BURK</name>
<reference evidence="3 4" key="1">
    <citation type="submission" date="2024-08" db="EMBL/GenBank/DDBJ databases">
        <authorList>
            <person name="Lu H."/>
        </authorList>
    </citation>
    <scope>NUCLEOTIDE SEQUENCE [LARGE SCALE GENOMIC DNA]</scope>
    <source>
        <strain evidence="3 4">LKC17W</strain>
    </source>
</reference>
<dbReference type="InterPro" id="IPR000073">
    <property type="entry name" value="AB_hydrolase_1"/>
</dbReference>